<keyword evidence="2" id="KW-1185">Reference proteome</keyword>
<evidence type="ECO:0000313" key="1">
    <source>
        <dbReference type="EMBL" id="CAK9171716.1"/>
    </source>
</evidence>
<dbReference type="AlphaFoldDB" id="A0ABC8TS08"/>
<gene>
    <name evidence="1" type="ORF">ILEXP_LOCUS41314</name>
</gene>
<accession>A0ABC8TS08</accession>
<organism evidence="1 2">
    <name type="scientific">Ilex paraguariensis</name>
    <name type="common">yerba mate</name>
    <dbReference type="NCBI Taxonomy" id="185542"/>
    <lineage>
        <taxon>Eukaryota</taxon>
        <taxon>Viridiplantae</taxon>
        <taxon>Streptophyta</taxon>
        <taxon>Embryophyta</taxon>
        <taxon>Tracheophyta</taxon>
        <taxon>Spermatophyta</taxon>
        <taxon>Magnoliopsida</taxon>
        <taxon>eudicotyledons</taxon>
        <taxon>Gunneridae</taxon>
        <taxon>Pentapetalae</taxon>
        <taxon>asterids</taxon>
        <taxon>campanulids</taxon>
        <taxon>Aquifoliales</taxon>
        <taxon>Aquifoliaceae</taxon>
        <taxon>Ilex</taxon>
    </lineage>
</organism>
<feature type="non-terminal residue" evidence="1">
    <location>
        <position position="1"/>
    </location>
</feature>
<protein>
    <submittedName>
        <fullName evidence="1">Uncharacterized protein</fullName>
    </submittedName>
</protein>
<evidence type="ECO:0000313" key="2">
    <source>
        <dbReference type="Proteomes" id="UP001642360"/>
    </source>
</evidence>
<dbReference type="EMBL" id="CAUOFW020005835">
    <property type="protein sequence ID" value="CAK9171716.1"/>
    <property type="molecule type" value="Genomic_DNA"/>
</dbReference>
<sequence>ESSMEWVLRGRAPMALGAIGGASMALGTIREEPKVLNAPGEVTGAACEAGLGLQVLVKD</sequence>
<proteinExistence type="predicted"/>
<name>A0ABC8TS08_9AQUA</name>
<comment type="caution">
    <text evidence="1">The sequence shown here is derived from an EMBL/GenBank/DDBJ whole genome shotgun (WGS) entry which is preliminary data.</text>
</comment>
<dbReference type="Proteomes" id="UP001642360">
    <property type="component" value="Unassembled WGS sequence"/>
</dbReference>
<reference evidence="1 2" key="1">
    <citation type="submission" date="2024-02" db="EMBL/GenBank/DDBJ databases">
        <authorList>
            <person name="Vignale AGUSTIN F."/>
            <person name="Sosa J E."/>
            <person name="Modenutti C."/>
        </authorList>
    </citation>
    <scope>NUCLEOTIDE SEQUENCE [LARGE SCALE GENOMIC DNA]</scope>
</reference>